<dbReference type="GO" id="GO:0020037">
    <property type="term" value="F:heme binding"/>
    <property type="evidence" value="ECO:0007669"/>
    <property type="project" value="InterPro"/>
</dbReference>
<gene>
    <name evidence="9" type="ORF">B0T19DRAFT_414736</name>
</gene>
<dbReference type="CDD" id="cd11040">
    <property type="entry name" value="CYP7_CYP8-like"/>
    <property type="match status" value="1"/>
</dbReference>
<name>A0AAE0IVM4_9PEZI</name>
<comment type="similarity">
    <text evidence="2 7">Belongs to the cytochrome P450 family.</text>
</comment>
<keyword evidence="8" id="KW-1133">Transmembrane helix</keyword>
<dbReference type="PANTHER" id="PTHR47582:SF1">
    <property type="entry name" value="P450, PUTATIVE (EUROFUNG)-RELATED"/>
    <property type="match status" value="1"/>
</dbReference>
<organism evidence="9 10">
    <name type="scientific">Cercophora scortea</name>
    <dbReference type="NCBI Taxonomy" id="314031"/>
    <lineage>
        <taxon>Eukaryota</taxon>
        <taxon>Fungi</taxon>
        <taxon>Dikarya</taxon>
        <taxon>Ascomycota</taxon>
        <taxon>Pezizomycotina</taxon>
        <taxon>Sordariomycetes</taxon>
        <taxon>Sordariomycetidae</taxon>
        <taxon>Sordariales</taxon>
        <taxon>Lasiosphaeriaceae</taxon>
        <taxon>Cercophora</taxon>
    </lineage>
</organism>
<evidence type="ECO:0000256" key="8">
    <source>
        <dbReference type="SAM" id="Phobius"/>
    </source>
</evidence>
<dbReference type="InterPro" id="IPR001128">
    <property type="entry name" value="Cyt_P450"/>
</dbReference>
<keyword evidence="3 6" id="KW-0479">Metal-binding</keyword>
<evidence type="ECO:0000313" key="9">
    <source>
        <dbReference type="EMBL" id="KAK3332098.1"/>
    </source>
</evidence>
<dbReference type="PRINTS" id="PR00465">
    <property type="entry name" value="EP450IV"/>
</dbReference>
<protein>
    <submittedName>
        <fullName evidence="9">Cytochrome P450</fullName>
    </submittedName>
</protein>
<dbReference type="GO" id="GO:0016705">
    <property type="term" value="F:oxidoreductase activity, acting on paired donors, with incorporation or reduction of molecular oxygen"/>
    <property type="evidence" value="ECO:0007669"/>
    <property type="project" value="InterPro"/>
</dbReference>
<proteinExistence type="inferred from homology"/>
<dbReference type="AlphaFoldDB" id="A0AAE0IVM4"/>
<evidence type="ECO:0000256" key="4">
    <source>
        <dbReference type="ARBA" id="ARBA00023004"/>
    </source>
</evidence>
<dbReference type="Gene3D" id="1.10.630.10">
    <property type="entry name" value="Cytochrome P450"/>
    <property type="match status" value="1"/>
</dbReference>
<keyword evidence="6 7" id="KW-0349">Heme</keyword>
<evidence type="ECO:0000256" key="3">
    <source>
        <dbReference type="ARBA" id="ARBA00022723"/>
    </source>
</evidence>
<feature type="transmembrane region" description="Helical" evidence="8">
    <location>
        <begin position="56"/>
        <end position="75"/>
    </location>
</feature>
<sequence>MMGLLTDAGLGFDSGHATTTTTTTAIAATVAVVSLSLYLALYWMQTRKVHPDEPPIIASPVPFVGQILGMAIWGGRYVKSIGIRNQDKPIFTLPLSPRSRIYIVTDPSLAAAVQRASRTLSFTPLIPDLTKRVLGLDDATVSIVRQNLDPVGAGDPRGFLADMHDLVYTSLSPGEALDELTLSAARELAAQISSFASTLPPEKSKGNKISLLAFIRALVTPATARLLYGPSNPLTKSPSLAAALWKFDAGVPSLLLNILPSLTARKAYLAREALTSAFATYLSNDSHTQSASPLVQKRIQTAQRHGLSLDGTARSELSFLFAGVVNTATTAFWAVARVFADNTQLLEIIREEVHKAVVVHTCDKNDEGVETIELDLKILKTADCAPILHAVLRECLRLGSDNFSTRLVTSQGSSTLLAGKWFLSEGSVVQIAGGVVHADRRVWGENADGFDYKRFLSSAAVGDNDNDNGKGNGKSVHPAAFRAFGGGKTLCPGRHFATREVVALVAMFVLMFDLEAVDGGLLVVPEKEDGALPVHILEPKGGDVQVMIRRREGVGRVVVA</sequence>
<dbReference type="InterPro" id="IPR017972">
    <property type="entry name" value="Cyt_P450_CS"/>
</dbReference>
<comment type="caution">
    <text evidence="9">The sequence shown here is derived from an EMBL/GenBank/DDBJ whole genome shotgun (WGS) entry which is preliminary data.</text>
</comment>
<dbReference type="EMBL" id="JAUEPO010000002">
    <property type="protein sequence ID" value="KAK3332098.1"/>
    <property type="molecule type" value="Genomic_DNA"/>
</dbReference>
<keyword evidence="4 6" id="KW-0408">Iron</keyword>
<dbReference type="InterPro" id="IPR053007">
    <property type="entry name" value="CYP450_monoxygenase_sec-met"/>
</dbReference>
<accession>A0AAE0IVM4</accession>
<dbReference type="InterPro" id="IPR002403">
    <property type="entry name" value="Cyt_P450_E_grp-IV"/>
</dbReference>
<evidence type="ECO:0000256" key="6">
    <source>
        <dbReference type="PIRSR" id="PIRSR602403-1"/>
    </source>
</evidence>
<keyword evidence="7" id="KW-0560">Oxidoreductase</keyword>
<dbReference type="InterPro" id="IPR036396">
    <property type="entry name" value="Cyt_P450_sf"/>
</dbReference>
<keyword evidence="5 7" id="KW-0503">Monooxygenase</keyword>
<evidence type="ECO:0000313" key="10">
    <source>
        <dbReference type="Proteomes" id="UP001286456"/>
    </source>
</evidence>
<reference evidence="9" key="2">
    <citation type="submission" date="2023-06" db="EMBL/GenBank/DDBJ databases">
        <authorList>
            <consortium name="Lawrence Berkeley National Laboratory"/>
            <person name="Haridas S."/>
            <person name="Hensen N."/>
            <person name="Bonometti L."/>
            <person name="Westerberg I."/>
            <person name="Brannstrom I.O."/>
            <person name="Guillou S."/>
            <person name="Cros-Aarteil S."/>
            <person name="Calhoun S."/>
            <person name="Kuo A."/>
            <person name="Mondo S."/>
            <person name="Pangilinan J."/>
            <person name="Riley R."/>
            <person name="Labutti K."/>
            <person name="Andreopoulos B."/>
            <person name="Lipzen A."/>
            <person name="Chen C."/>
            <person name="Yanf M."/>
            <person name="Daum C."/>
            <person name="Ng V."/>
            <person name="Clum A."/>
            <person name="Steindorff A."/>
            <person name="Ohm R."/>
            <person name="Martin F."/>
            <person name="Silar P."/>
            <person name="Natvig D."/>
            <person name="Lalanne C."/>
            <person name="Gautier V."/>
            <person name="Ament-Velasquez S.L."/>
            <person name="Kruys A."/>
            <person name="Hutchinson M.I."/>
            <person name="Powell A.J."/>
            <person name="Barry K."/>
            <person name="Miller A.N."/>
            <person name="Grigoriev I.V."/>
            <person name="Debuchy R."/>
            <person name="Gladieux P."/>
            <person name="Thoren M.H."/>
            <person name="Johannesson H."/>
        </authorList>
    </citation>
    <scope>NUCLEOTIDE SEQUENCE</scope>
    <source>
        <strain evidence="9">SMH4131-1</strain>
    </source>
</reference>
<evidence type="ECO:0000256" key="2">
    <source>
        <dbReference type="ARBA" id="ARBA00010617"/>
    </source>
</evidence>
<dbReference type="Pfam" id="PF00067">
    <property type="entry name" value="p450"/>
    <property type="match status" value="1"/>
</dbReference>
<reference evidence="9" key="1">
    <citation type="journal article" date="2023" name="Mol. Phylogenet. Evol.">
        <title>Genome-scale phylogeny and comparative genomics of the fungal order Sordariales.</title>
        <authorList>
            <person name="Hensen N."/>
            <person name="Bonometti L."/>
            <person name="Westerberg I."/>
            <person name="Brannstrom I.O."/>
            <person name="Guillou S."/>
            <person name="Cros-Aarteil S."/>
            <person name="Calhoun S."/>
            <person name="Haridas S."/>
            <person name="Kuo A."/>
            <person name="Mondo S."/>
            <person name="Pangilinan J."/>
            <person name="Riley R."/>
            <person name="LaButti K."/>
            <person name="Andreopoulos B."/>
            <person name="Lipzen A."/>
            <person name="Chen C."/>
            <person name="Yan M."/>
            <person name="Daum C."/>
            <person name="Ng V."/>
            <person name="Clum A."/>
            <person name="Steindorff A."/>
            <person name="Ohm R.A."/>
            <person name="Martin F."/>
            <person name="Silar P."/>
            <person name="Natvig D.O."/>
            <person name="Lalanne C."/>
            <person name="Gautier V."/>
            <person name="Ament-Velasquez S.L."/>
            <person name="Kruys A."/>
            <person name="Hutchinson M.I."/>
            <person name="Powell A.J."/>
            <person name="Barry K."/>
            <person name="Miller A.N."/>
            <person name="Grigoriev I.V."/>
            <person name="Debuchy R."/>
            <person name="Gladieux P."/>
            <person name="Hiltunen Thoren M."/>
            <person name="Johannesson H."/>
        </authorList>
    </citation>
    <scope>NUCLEOTIDE SEQUENCE</scope>
    <source>
        <strain evidence="9">SMH4131-1</strain>
    </source>
</reference>
<dbReference type="GO" id="GO:0005506">
    <property type="term" value="F:iron ion binding"/>
    <property type="evidence" value="ECO:0007669"/>
    <property type="project" value="InterPro"/>
</dbReference>
<dbReference type="PANTHER" id="PTHR47582">
    <property type="entry name" value="P450, PUTATIVE (EUROFUNG)-RELATED"/>
    <property type="match status" value="1"/>
</dbReference>
<keyword evidence="8" id="KW-0472">Membrane</keyword>
<keyword evidence="8" id="KW-0812">Transmembrane</keyword>
<evidence type="ECO:0000256" key="7">
    <source>
        <dbReference type="RuleBase" id="RU000461"/>
    </source>
</evidence>
<dbReference type="SUPFAM" id="SSF48264">
    <property type="entry name" value="Cytochrome P450"/>
    <property type="match status" value="1"/>
</dbReference>
<feature type="binding site" description="axial binding residue" evidence="6">
    <location>
        <position position="491"/>
    </location>
    <ligand>
        <name>heme</name>
        <dbReference type="ChEBI" id="CHEBI:30413"/>
    </ligand>
    <ligandPart>
        <name>Fe</name>
        <dbReference type="ChEBI" id="CHEBI:18248"/>
    </ligandPart>
</feature>
<dbReference type="Proteomes" id="UP001286456">
    <property type="component" value="Unassembled WGS sequence"/>
</dbReference>
<keyword evidence="10" id="KW-1185">Reference proteome</keyword>
<evidence type="ECO:0000256" key="5">
    <source>
        <dbReference type="ARBA" id="ARBA00023033"/>
    </source>
</evidence>
<dbReference type="GO" id="GO:0004497">
    <property type="term" value="F:monooxygenase activity"/>
    <property type="evidence" value="ECO:0007669"/>
    <property type="project" value="UniProtKB-KW"/>
</dbReference>
<dbReference type="PROSITE" id="PS00086">
    <property type="entry name" value="CYTOCHROME_P450"/>
    <property type="match status" value="1"/>
</dbReference>
<evidence type="ECO:0000256" key="1">
    <source>
        <dbReference type="ARBA" id="ARBA00001971"/>
    </source>
</evidence>
<comment type="cofactor">
    <cofactor evidence="1 6">
        <name>heme</name>
        <dbReference type="ChEBI" id="CHEBI:30413"/>
    </cofactor>
</comment>
<feature type="transmembrane region" description="Helical" evidence="8">
    <location>
        <begin position="25"/>
        <end position="44"/>
    </location>
</feature>